<dbReference type="Gene3D" id="3.40.50.450">
    <property type="match status" value="1"/>
</dbReference>
<dbReference type="NCBIfam" id="TIGR00730">
    <property type="entry name" value="Rossman fold protein, TIGR00730 family"/>
    <property type="match status" value="1"/>
</dbReference>
<evidence type="ECO:0000256" key="1">
    <source>
        <dbReference type="ARBA" id="ARBA00006763"/>
    </source>
</evidence>
<keyword evidence="2" id="KW-0378">Hydrolase</keyword>
<organism evidence="3 4">
    <name type="scientific">Helcococcus kunzii ATCC 51366</name>
    <dbReference type="NCBI Taxonomy" id="883114"/>
    <lineage>
        <taxon>Bacteria</taxon>
        <taxon>Bacillati</taxon>
        <taxon>Bacillota</taxon>
        <taxon>Tissierellia</taxon>
        <taxon>Tissierellales</taxon>
        <taxon>Peptoniphilaceae</taxon>
        <taxon>Helcococcus</taxon>
    </lineage>
</organism>
<dbReference type="PANTHER" id="PTHR31223:SF70">
    <property type="entry name" value="LOG FAMILY PROTEIN YJL055W"/>
    <property type="match status" value="1"/>
</dbReference>
<keyword evidence="2" id="KW-0203">Cytokinin biosynthesis</keyword>
<comment type="caution">
    <text evidence="3">The sequence shown here is derived from an EMBL/GenBank/DDBJ whole genome shotgun (WGS) entry which is preliminary data.</text>
</comment>
<evidence type="ECO:0000313" key="4">
    <source>
        <dbReference type="Proteomes" id="UP000004191"/>
    </source>
</evidence>
<reference evidence="3 4" key="1">
    <citation type="submission" date="2012-01" db="EMBL/GenBank/DDBJ databases">
        <title>The Genome Sequence of Helcococcus kunzii ATCC 51366.</title>
        <authorList>
            <consortium name="The Broad Institute Genome Sequencing Platform"/>
            <person name="Earl A."/>
            <person name="Ward D."/>
            <person name="Feldgarden M."/>
            <person name="Gevers D."/>
            <person name="Huys G."/>
            <person name="Young S.K."/>
            <person name="Zeng Q."/>
            <person name="Gargeya S."/>
            <person name="Fitzgerald M."/>
            <person name="Haas B."/>
            <person name="Abouelleil A."/>
            <person name="Alvarado L."/>
            <person name="Arachchi H.M."/>
            <person name="Berlin A."/>
            <person name="Chapman S.B."/>
            <person name="Gearin G."/>
            <person name="Goldberg J."/>
            <person name="Griggs A."/>
            <person name="Gujja S."/>
            <person name="Hansen M."/>
            <person name="Heiman D."/>
            <person name="Howarth C."/>
            <person name="Larimer J."/>
            <person name="Lui A."/>
            <person name="MacDonald P.J.P."/>
            <person name="McCowen C."/>
            <person name="Montmayeur A."/>
            <person name="Murphy C."/>
            <person name="Neiman D."/>
            <person name="Pearson M."/>
            <person name="Priest M."/>
            <person name="Roberts A."/>
            <person name="Saif S."/>
            <person name="Shea T."/>
            <person name="Sisk P."/>
            <person name="Stolte C."/>
            <person name="Sykes S."/>
            <person name="Wortman J."/>
            <person name="Nusbaum C."/>
            <person name="Birren B."/>
        </authorList>
    </citation>
    <scope>NUCLEOTIDE SEQUENCE [LARGE SCALE GENOMIC DNA]</scope>
    <source>
        <strain evidence="3 4">ATCC 51366</strain>
    </source>
</reference>
<evidence type="ECO:0000256" key="2">
    <source>
        <dbReference type="RuleBase" id="RU363015"/>
    </source>
</evidence>
<dbReference type="AlphaFoldDB" id="H3NPZ4"/>
<dbReference type="eggNOG" id="COG1611">
    <property type="taxonomic scope" value="Bacteria"/>
</dbReference>
<dbReference type="InterPro" id="IPR005269">
    <property type="entry name" value="LOG"/>
</dbReference>
<accession>H3NPZ4</accession>
<comment type="similarity">
    <text evidence="1 2">Belongs to the LOG family.</text>
</comment>
<dbReference type="Pfam" id="PF03641">
    <property type="entry name" value="Lysine_decarbox"/>
    <property type="match status" value="1"/>
</dbReference>
<sequence length="180" mass="20507">MKVLVFLGSKIGNSEVYRKACIEVADWISRNDYSLVYGGNANGLMGVLAGRVLENGGEVIGIMPNYLKEYELVHKGLTKFYETETMQERKDLMRNLSDVCIAVPGGAGTMEEITEAYSLFLVGQNTSPCIVYNKDGYYDDLKNMYDKMAQKEFLAVEDRRKLLFSDDFDEIDRFIKEMKK</sequence>
<dbReference type="GO" id="GO:0009691">
    <property type="term" value="P:cytokinin biosynthetic process"/>
    <property type="evidence" value="ECO:0007669"/>
    <property type="project" value="UniProtKB-UniRule"/>
</dbReference>
<protein>
    <recommendedName>
        <fullName evidence="2">Cytokinin riboside 5'-monophosphate phosphoribohydrolase</fullName>
        <ecNumber evidence="2">3.2.2.n1</ecNumber>
    </recommendedName>
</protein>
<dbReference type="EMBL" id="AGEI01000025">
    <property type="protein sequence ID" value="EHR32674.1"/>
    <property type="molecule type" value="Genomic_DNA"/>
</dbReference>
<dbReference type="HOGENOM" id="CLU_058336_4_2_9"/>
<proteinExistence type="inferred from homology"/>
<dbReference type="RefSeq" id="WP_005398920.1">
    <property type="nucleotide sequence ID" value="NZ_JH601088.1"/>
</dbReference>
<gene>
    <name evidence="3" type="ORF">HMPREF9709_01405</name>
</gene>
<dbReference type="GeneID" id="96999365"/>
<dbReference type="STRING" id="883114.HMPREF9709_01405"/>
<dbReference type="Proteomes" id="UP000004191">
    <property type="component" value="Unassembled WGS sequence"/>
</dbReference>
<evidence type="ECO:0000313" key="3">
    <source>
        <dbReference type="EMBL" id="EHR32674.1"/>
    </source>
</evidence>
<name>H3NPZ4_9FIRM</name>
<dbReference type="PANTHER" id="PTHR31223">
    <property type="entry name" value="LOG FAMILY PROTEIN YJL055W"/>
    <property type="match status" value="1"/>
</dbReference>
<dbReference type="GO" id="GO:0016799">
    <property type="term" value="F:hydrolase activity, hydrolyzing N-glycosyl compounds"/>
    <property type="evidence" value="ECO:0007669"/>
    <property type="project" value="TreeGrafter"/>
</dbReference>
<dbReference type="OrthoDB" id="9801098at2"/>
<keyword evidence="4" id="KW-1185">Reference proteome</keyword>
<dbReference type="InterPro" id="IPR031100">
    <property type="entry name" value="LOG_fam"/>
</dbReference>
<dbReference type="EC" id="3.2.2.n1" evidence="2"/>
<dbReference type="GO" id="GO:0005829">
    <property type="term" value="C:cytosol"/>
    <property type="evidence" value="ECO:0007669"/>
    <property type="project" value="TreeGrafter"/>
</dbReference>
<dbReference type="SUPFAM" id="SSF102405">
    <property type="entry name" value="MCP/YpsA-like"/>
    <property type="match status" value="1"/>
</dbReference>